<dbReference type="OrthoDB" id="433309at2759"/>
<evidence type="ECO:0000313" key="4">
    <source>
        <dbReference type="Proteomes" id="UP000247498"/>
    </source>
</evidence>
<protein>
    <submittedName>
        <fullName evidence="3">Glycosyltransferase-like</fullName>
    </submittedName>
</protein>
<sequence>MTSGKQNWMLGVCAAPDSPRLAPGSPYALKSIRRPTRSSFAPSARPSGARADAVVLAALIGIAVLCVLFRGGSSARAARHAALHGLDVHGRSLYAENPAQKPAVDSVAAAGQRPSSQAAWGSRTVRADAARADSDAAATQQGALKTPSIGAVLTQRGDRAAAEVHPVYQPSEELLRAHAAAIAAASVQDAHTSSKIPDHDLQKQQQQPQQQQQQPQQPQQPQQQEDAERPETQLPEQEGQQTTLQQQGDRVAPPAPAASPPKAAAPLEAPHIAPPPPAAPKKLAGHTAPAGVHPGQVVQAQSAARAASKAQSDTARNALLARIASARAASPRAPQGDSLSAPEEDALAGLASYYAGALATAVPDWATAAARQERPDATAAALAHRGAPADADDGPAALSARVAFAQQLMERAAAETPCAVALHTTWSGDAHALARQLLPWLSYHAALGVSRLYLLYDGDDPAVVEALAPAPRVELMLAGGRLAEASEAADYEAYLARHEGGGGSWRQLRGAYGRLIKQAYGATRALNVARDDGAAWLLSLEADELLHPAGDGGLSIAPELCGAPGHVPALRFMNAEAVPEGRGAWDHPFEGITLFRAHAHAAPAASQPWRAMFKQGHNSAWLHHYANGRSAVRVDAPGVHQAGPHLFAGPPHPRWATPSNARGRWQASVSPATAVLHYAYASPAEVALEANRSGCPREAAEAARRGDFGPARACFALDFELRAFLVASGADPAAAAEAAAAPLPMGALGDEEAAGAPRPEGDRAPGVRPPSARPPVLSAGTLLSAAGGHVNSSALEPAGAASAALPRAVVDFWYSELVMSEGAPFACYSPSEPERRQWCAMRDVGRLKHLLLRAGLLMRADAPAAVVRGHEALLRQQTATHAAAAALEGLAARGDAPPAGAPTVELPPPVGRRGFGRGGAGVVALPPGKRGMDRPVAAS</sequence>
<feature type="region of interest" description="Disordered" evidence="1">
    <location>
        <begin position="748"/>
        <end position="775"/>
    </location>
</feature>
<dbReference type="AlphaFoldDB" id="A0A2V0PEU9"/>
<dbReference type="GO" id="GO:0016740">
    <property type="term" value="F:transferase activity"/>
    <property type="evidence" value="ECO:0007669"/>
    <property type="project" value="UniProtKB-KW"/>
</dbReference>
<feature type="region of interest" description="Disordered" evidence="1">
    <location>
        <begin position="896"/>
        <end position="939"/>
    </location>
</feature>
<feature type="compositionally biased region" description="Low complexity" evidence="1">
    <location>
        <begin position="204"/>
        <end position="224"/>
    </location>
</feature>
<dbReference type="Proteomes" id="UP000247498">
    <property type="component" value="Unassembled WGS sequence"/>
</dbReference>
<organism evidence="3 4">
    <name type="scientific">Raphidocelis subcapitata</name>
    <dbReference type="NCBI Taxonomy" id="307507"/>
    <lineage>
        <taxon>Eukaryota</taxon>
        <taxon>Viridiplantae</taxon>
        <taxon>Chlorophyta</taxon>
        <taxon>core chlorophytes</taxon>
        <taxon>Chlorophyceae</taxon>
        <taxon>CS clade</taxon>
        <taxon>Sphaeropleales</taxon>
        <taxon>Selenastraceae</taxon>
        <taxon>Raphidocelis</taxon>
    </lineage>
</organism>
<dbReference type="EMBL" id="BDRX01000115">
    <property type="protein sequence ID" value="GBF98049.1"/>
    <property type="molecule type" value="Genomic_DNA"/>
</dbReference>
<evidence type="ECO:0000256" key="2">
    <source>
        <dbReference type="SAM" id="Phobius"/>
    </source>
</evidence>
<feature type="region of interest" description="Disordered" evidence="1">
    <location>
        <begin position="104"/>
        <end position="123"/>
    </location>
</feature>
<feature type="transmembrane region" description="Helical" evidence="2">
    <location>
        <begin position="53"/>
        <end position="72"/>
    </location>
</feature>
<feature type="compositionally biased region" description="Low complexity" evidence="1">
    <location>
        <begin position="260"/>
        <end position="271"/>
    </location>
</feature>
<gene>
    <name evidence="3" type="ORF">Rsub_10277</name>
</gene>
<dbReference type="GO" id="GO:0030244">
    <property type="term" value="P:cellulose biosynthetic process"/>
    <property type="evidence" value="ECO:0007669"/>
    <property type="project" value="InterPro"/>
</dbReference>
<dbReference type="InterPro" id="IPR044224">
    <property type="entry name" value="KOBITO1-like"/>
</dbReference>
<keyword evidence="4" id="KW-1185">Reference proteome</keyword>
<keyword evidence="2" id="KW-0472">Membrane</keyword>
<reference evidence="3 4" key="1">
    <citation type="journal article" date="2018" name="Sci. Rep.">
        <title>Raphidocelis subcapitata (=Pseudokirchneriella subcapitata) provides an insight into genome evolution and environmental adaptations in the Sphaeropleales.</title>
        <authorList>
            <person name="Suzuki S."/>
            <person name="Yamaguchi H."/>
            <person name="Nakajima N."/>
            <person name="Kawachi M."/>
        </authorList>
    </citation>
    <scope>NUCLEOTIDE SEQUENCE [LARGE SCALE GENOMIC DNA]</scope>
    <source>
        <strain evidence="3 4">NIES-35</strain>
    </source>
</reference>
<evidence type="ECO:0000313" key="3">
    <source>
        <dbReference type="EMBL" id="GBF98049.1"/>
    </source>
</evidence>
<dbReference type="PANTHER" id="PTHR46701">
    <property type="entry name" value="GLYCOSYLTRANSFERASE-LIKE KOBITO 1"/>
    <property type="match status" value="1"/>
</dbReference>
<keyword evidence="2" id="KW-1133">Transmembrane helix</keyword>
<name>A0A2V0PEU9_9CHLO</name>
<keyword evidence="3" id="KW-0808">Transferase</keyword>
<feature type="compositionally biased region" description="Low complexity" evidence="1">
    <location>
        <begin position="232"/>
        <end position="248"/>
    </location>
</feature>
<dbReference type="PANTHER" id="PTHR46701:SF7">
    <property type="entry name" value="GLYCOSYLTRANSFERASE-LIKE KOBITO 1"/>
    <property type="match status" value="1"/>
</dbReference>
<feature type="region of interest" description="Disordered" evidence="1">
    <location>
        <begin position="186"/>
        <end position="292"/>
    </location>
</feature>
<keyword evidence="2" id="KW-0812">Transmembrane</keyword>
<dbReference type="InParanoid" id="A0A2V0PEU9"/>
<evidence type="ECO:0000256" key="1">
    <source>
        <dbReference type="SAM" id="MobiDB-lite"/>
    </source>
</evidence>
<dbReference type="GO" id="GO:0009737">
    <property type="term" value="P:response to abscisic acid"/>
    <property type="evidence" value="ECO:0007669"/>
    <property type="project" value="InterPro"/>
</dbReference>
<proteinExistence type="predicted"/>
<comment type="caution">
    <text evidence="3">The sequence shown here is derived from an EMBL/GenBank/DDBJ whole genome shotgun (WGS) entry which is preliminary data.</text>
</comment>
<accession>A0A2V0PEU9</accession>